<evidence type="ECO:0000256" key="3">
    <source>
        <dbReference type="ARBA" id="ARBA00022475"/>
    </source>
</evidence>
<evidence type="ECO:0000259" key="8">
    <source>
        <dbReference type="Pfam" id="PF02687"/>
    </source>
</evidence>
<dbReference type="EMBL" id="JARGYT010000005">
    <property type="protein sequence ID" value="MDZ5761808.1"/>
    <property type="molecule type" value="Genomic_DNA"/>
</dbReference>
<dbReference type="Pfam" id="PF02687">
    <property type="entry name" value="FtsX"/>
    <property type="match status" value="1"/>
</dbReference>
<name>A0ABU5L6R2_9RICK</name>
<keyword evidence="6 7" id="KW-0472">Membrane</keyword>
<evidence type="ECO:0000256" key="1">
    <source>
        <dbReference type="ARBA" id="ARBA00004651"/>
    </source>
</evidence>
<organism evidence="10 11">
    <name type="scientific">Candidatus Cyrtobacter comes</name>
    <dbReference type="NCBI Taxonomy" id="675776"/>
    <lineage>
        <taxon>Bacteria</taxon>
        <taxon>Pseudomonadati</taxon>
        <taxon>Pseudomonadota</taxon>
        <taxon>Alphaproteobacteria</taxon>
        <taxon>Rickettsiales</taxon>
        <taxon>Candidatus Midichloriaceae</taxon>
        <taxon>Candidatus Cyrtobacter</taxon>
    </lineage>
</organism>
<protein>
    <submittedName>
        <fullName evidence="10">LolE superfamily lipoprotein-releasing system transmembrane protein</fullName>
    </submittedName>
</protein>
<evidence type="ECO:0000313" key="11">
    <source>
        <dbReference type="Proteomes" id="UP001293791"/>
    </source>
</evidence>
<keyword evidence="5 7" id="KW-1133">Transmembrane helix</keyword>
<dbReference type="Proteomes" id="UP001293791">
    <property type="component" value="Unassembled WGS sequence"/>
</dbReference>
<comment type="caution">
    <text evidence="10">The sequence shown here is derived from an EMBL/GenBank/DDBJ whole genome shotgun (WGS) entry which is preliminary data.</text>
</comment>
<evidence type="ECO:0000256" key="2">
    <source>
        <dbReference type="ARBA" id="ARBA00005236"/>
    </source>
</evidence>
<proteinExistence type="inferred from homology"/>
<comment type="similarity">
    <text evidence="2">Belongs to the ABC-4 integral membrane protein family. LolC/E subfamily.</text>
</comment>
<evidence type="ECO:0000256" key="6">
    <source>
        <dbReference type="ARBA" id="ARBA00023136"/>
    </source>
</evidence>
<feature type="transmembrane region" description="Helical" evidence="7">
    <location>
        <begin position="367"/>
        <end position="389"/>
    </location>
</feature>
<dbReference type="PANTHER" id="PTHR30489">
    <property type="entry name" value="LIPOPROTEIN-RELEASING SYSTEM TRANSMEMBRANE PROTEIN LOLE"/>
    <property type="match status" value="1"/>
</dbReference>
<keyword evidence="11" id="KW-1185">Reference proteome</keyword>
<evidence type="ECO:0000313" key="10">
    <source>
        <dbReference type="EMBL" id="MDZ5761808.1"/>
    </source>
</evidence>
<feature type="domain" description="MacB-like periplasmic core" evidence="9">
    <location>
        <begin position="31"/>
        <end position="235"/>
    </location>
</feature>
<evidence type="ECO:0000259" key="9">
    <source>
        <dbReference type="Pfam" id="PF12704"/>
    </source>
</evidence>
<keyword evidence="4 7" id="KW-0812">Transmembrane</keyword>
<evidence type="ECO:0000256" key="5">
    <source>
        <dbReference type="ARBA" id="ARBA00022989"/>
    </source>
</evidence>
<feature type="transmembrane region" description="Helical" evidence="7">
    <location>
        <begin position="21"/>
        <end position="49"/>
    </location>
</feature>
<dbReference type="PANTHER" id="PTHR30489:SF0">
    <property type="entry name" value="LIPOPROTEIN-RELEASING SYSTEM TRANSMEMBRANE PROTEIN LOLE"/>
    <property type="match status" value="1"/>
</dbReference>
<feature type="domain" description="ABC3 transporter permease C-terminal" evidence="8">
    <location>
        <begin position="265"/>
        <end position="397"/>
    </location>
</feature>
<reference evidence="10 11" key="1">
    <citation type="submission" date="2023-02" db="EMBL/GenBank/DDBJ databases">
        <title>Host association and intracellularity evolved multiple times independently in the Rickettsiales.</title>
        <authorList>
            <person name="Castelli M."/>
            <person name="Nardi T."/>
            <person name="Gammuto L."/>
            <person name="Bellinzona G."/>
            <person name="Sabaneyeva E."/>
            <person name="Potekhin A."/>
            <person name="Serra V."/>
            <person name="Petroni G."/>
            <person name="Sassera D."/>
        </authorList>
    </citation>
    <scope>NUCLEOTIDE SEQUENCE [LARGE SCALE GENOMIC DNA]</scope>
    <source>
        <strain evidence="10 11">BOD18</strain>
    </source>
</reference>
<comment type="subcellular location">
    <subcellularLocation>
        <location evidence="1">Cell membrane</location>
        <topology evidence="1">Multi-pass membrane protein</topology>
    </subcellularLocation>
</comment>
<gene>
    <name evidence="10" type="ORF">Cyrtocomes_00166</name>
</gene>
<feature type="transmembrane region" description="Helical" evidence="7">
    <location>
        <begin position="307"/>
        <end position="333"/>
    </location>
</feature>
<feature type="transmembrane region" description="Helical" evidence="7">
    <location>
        <begin position="263"/>
        <end position="287"/>
    </location>
</feature>
<evidence type="ECO:0000256" key="4">
    <source>
        <dbReference type="ARBA" id="ARBA00022692"/>
    </source>
</evidence>
<dbReference type="InterPro" id="IPR051447">
    <property type="entry name" value="Lipoprotein-release_system"/>
</dbReference>
<dbReference type="Pfam" id="PF12704">
    <property type="entry name" value="MacB_PCD"/>
    <property type="match status" value="1"/>
</dbReference>
<evidence type="ECO:0000256" key="7">
    <source>
        <dbReference type="SAM" id="Phobius"/>
    </source>
</evidence>
<dbReference type="InterPro" id="IPR025857">
    <property type="entry name" value="MacB_PCD"/>
</dbReference>
<dbReference type="InterPro" id="IPR003838">
    <property type="entry name" value="ABC3_permease_C"/>
</dbReference>
<accession>A0ABU5L6R2</accession>
<keyword evidence="10" id="KW-0449">Lipoprotein</keyword>
<keyword evidence="3" id="KW-1003">Cell membrane</keyword>
<sequence length="407" mass="46016">MNKYFLEMWLAWRYIKAKHREGFISVSALFSFLGIFIGVASLIIIISIMDGYERDFISRMLGINGHITVIDPPDPKNLLMDIKKLPNVNFAAEVLFENGIIASKYNSKGVFIRCMEFVDIMEKPIISGDVKNINEEFGIILGEEVAMEINAKVGDSIKLISTMIDTSAIASIPRSKTFKVSAIFNSGMHEYDSTTVFIPLKYGKMLFLNSKEEFGYIEVITKDISLIDSVVSQILNIDRSLEVVDWKRSNRALTDAIEMERNVMFFILFLIIIVASFNMISAITMMVQSKNKEIAILKIMGMESISIMRIFLFSGCIICFSATFLGMLFGIIVTLNLENIKFFIESMLSITIFDPQVYFLKNIPVKLSPLTVVYICMLSSCISILSALYPSFKASRKMPVSILRDDL</sequence>